<name>A0A919TY07_9ACTN</name>
<evidence type="ECO:0000313" key="7">
    <source>
        <dbReference type="Proteomes" id="UP000623608"/>
    </source>
</evidence>
<comment type="caution">
    <text evidence="6">The sequence shown here is derived from an EMBL/GenBank/DDBJ whole genome shotgun (WGS) entry which is preliminary data.</text>
</comment>
<comment type="similarity">
    <text evidence="1">Belongs to the SMC family. SbcC subfamily.</text>
</comment>
<keyword evidence="4" id="KW-0175">Coiled coil</keyword>
<dbReference type="RefSeq" id="WP_203813520.1">
    <property type="nucleotide sequence ID" value="NZ_BOMY01000053.1"/>
</dbReference>
<feature type="compositionally biased region" description="Polar residues" evidence="5">
    <location>
        <begin position="632"/>
        <end position="643"/>
    </location>
</feature>
<organism evidence="6 7">
    <name type="scientific">Paractinoplanes tereljensis</name>
    <dbReference type="NCBI Taxonomy" id="571912"/>
    <lineage>
        <taxon>Bacteria</taxon>
        <taxon>Bacillati</taxon>
        <taxon>Actinomycetota</taxon>
        <taxon>Actinomycetes</taxon>
        <taxon>Micromonosporales</taxon>
        <taxon>Micromonosporaceae</taxon>
        <taxon>Paractinoplanes</taxon>
    </lineage>
</organism>
<dbReference type="EMBL" id="BOMY01000053">
    <property type="protein sequence ID" value="GIF25714.1"/>
    <property type="molecule type" value="Genomic_DNA"/>
</dbReference>
<comment type="subunit">
    <text evidence="2">Heterodimer of SbcC and SbcD.</text>
</comment>
<evidence type="ECO:0000256" key="1">
    <source>
        <dbReference type="ARBA" id="ARBA00006930"/>
    </source>
</evidence>
<dbReference type="PANTHER" id="PTHR32114:SF2">
    <property type="entry name" value="ABC TRANSPORTER ABCH.3"/>
    <property type="match status" value="1"/>
</dbReference>
<dbReference type="Proteomes" id="UP000623608">
    <property type="component" value="Unassembled WGS sequence"/>
</dbReference>
<dbReference type="PANTHER" id="PTHR32114">
    <property type="entry name" value="ABC TRANSPORTER ABCH.3"/>
    <property type="match status" value="1"/>
</dbReference>
<evidence type="ECO:0000313" key="6">
    <source>
        <dbReference type="EMBL" id="GIF25714.1"/>
    </source>
</evidence>
<proteinExistence type="inferred from homology"/>
<evidence type="ECO:0000256" key="5">
    <source>
        <dbReference type="SAM" id="MobiDB-lite"/>
    </source>
</evidence>
<sequence>MTTTFRLNSVTLDTVDGPTRYAFPADLTILAGPTGVGKTSLLEAVKYGFGCDGMLASVFTESVHDVSVDVTIGDARYLLVRSIDPGKRRNVRVTDLKSQERLPDHSTDLDRSPNLSALLMQALGFADDMRAAARTTNSTKPGSRITFADIFSYLYVPQSDMNREIARSQDQYLAPKRKAVFELLFGLTDENLQALRSEATILNGKVDGAKRATATIREFLATTNTTSKEEALNAVGDAANEQIAAEAALRLLRDEINPVTDRETQVMRDLLNDAEDRRAEAKAAVTSLIRQSRELTTERRRVEGDLARLNRMRDAGDRIANIEFVTCPRCLQSLTGRPVPDGACRVCLQHDPVTADPPEDLYEQRQLADQLREMDDQLRAITEQLSAVNDAVAERENLVKTLTLDIERRTSARVTPRLQAFTDAYTTLANARARQRELEQVLRQWDRVDDITTAEERLTAERDRVRAEIARHEEALEQRRRSIIDDLNTEFNRALSTIGVPAIKTAYIHPTNYLPILNGEPYTKISRGGGIITAVQIAYWTSILYVVVSRGDTYYPSFLLIDSPRMALNSNPGIALALYRRLHDLATALPGKMQLIVADNELPAEVERDFAEFDFDYEHPTVATVSHPGPNAVQTLGQSTQEQADPGGR</sequence>
<accession>A0A919TY07</accession>
<feature type="region of interest" description="Disordered" evidence="5">
    <location>
        <begin position="624"/>
        <end position="649"/>
    </location>
</feature>
<reference evidence="6" key="1">
    <citation type="submission" date="2021-01" db="EMBL/GenBank/DDBJ databases">
        <title>Whole genome shotgun sequence of Actinoplanes tereljensis NBRC 105297.</title>
        <authorList>
            <person name="Komaki H."/>
            <person name="Tamura T."/>
        </authorList>
    </citation>
    <scope>NUCLEOTIDE SEQUENCE</scope>
    <source>
        <strain evidence="6">NBRC 105297</strain>
    </source>
</reference>
<feature type="coiled-coil region" evidence="4">
    <location>
        <begin position="428"/>
        <end position="482"/>
    </location>
</feature>
<gene>
    <name evidence="6" type="ORF">Ate02nite_84440</name>
</gene>
<evidence type="ECO:0000256" key="2">
    <source>
        <dbReference type="ARBA" id="ARBA00011322"/>
    </source>
</evidence>
<keyword evidence="7" id="KW-1185">Reference proteome</keyword>
<feature type="coiled-coil region" evidence="4">
    <location>
        <begin position="271"/>
        <end position="312"/>
    </location>
</feature>
<protein>
    <recommendedName>
        <fullName evidence="3">Nuclease SbcCD subunit C</fullName>
    </recommendedName>
</protein>
<evidence type="ECO:0000256" key="4">
    <source>
        <dbReference type="SAM" id="Coils"/>
    </source>
</evidence>
<dbReference type="Gene3D" id="3.40.50.300">
    <property type="entry name" value="P-loop containing nucleotide triphosphate hydrolases"/>
    <property type="match status" value="1"/>
</dbReference>
<feature type="coiled-coil region" evidence="4">
    <location>
        <begin position="364"/>
        <end position="391"/>
    </location>
</feature>
<evidence type="ECO:0000256" key="3">
    <source>
        <dbReference type="ARBA" id="ARBA00013368"/>
    </source>
</evidence>
<dbReference type="InterPro" id="IPR027417">
    <property type="entry name" value="P-loop_NTPase"/>
</dbReference>
<dbReference type="SUPFAM" id="SSF52540">
    <property type="entry name" value="P-loop containing nucleoside triphosphate hydrolases"/>
    <property type="match status" value="1"/>
</dbReference>
<dbReference type="AlphaFoldDB" id="A0A919TY07"/>